<organism evidence="2 3">
    <name type="scientific">Dermatophagoides pteronyssinus</name>
    <name type="common">European house dust mite</name>
    <dbReference type="NCBI Taxonomy" id="6956"/>
    <lineage>
        <taxon>Eukaryota</taxon>
        <taxon>Metazoa</taxon>
        <taxon>Ecdysozoa</taxon>
        <taxon>Arthropoda</taxon>
        <taxon>Chelicerata</taxon>
        <taxon>Arachnida</taxon>
        <taxon>Acari</taxon>
        <taxon>Acariformes</taxon>
        <taxon>Sarcoptiformes</taxon>
        <taxon>Astigmata</taxon>
        <taxon>Psoroptidia</taxon>
        <taxon>Analgoidea</taxon>
        <taxon>Pyroglyphidae</taxon>
        <taxon>Dermatophagoidinae</taxon>
        <taxon>Dermatophagoides</taxon>
    </lineage>
</organism>
<dbReference type="EMBL" id="NJHN03000029">
    <property type="protein sequence ID" value="KAH9424347.1"/>
    <property type="molecule type" value="Genomic_DNA"/>
</dbReference>
<sequence length="78" mass="8668">MTYRASSSGKESDSLSERDEHNESISSMKIILGLFSRAISKRLLTNFSDSPSHLDTRFEEETEMNVELLASVATALAK</sequence>
<gene>
    <name evidence="2" type="ORF">DERP_004529</name>
</gene>
<evidence type="ECO:0000313" key="2">
    <source>
        <dbReference type="EMBL" id="KAH9424347.1"/>
    </source>
</evidence>
<dbReference type="PANTHER" id="PTHR37449:SF1">
    <property type="entry name" value="OS02G0159950 PROTEIN"/>
    <property type="match status" value="1"/>
</dbReference>
<reference evidence="2 3" key="2">
    <citation type="journal article" date="2022" name="Mol. Biol. Evol.">
        <title>Comparative Genomics Reveals Insights into the Divergent Evolution of Astigmatic Mites and Household Pest Adaptations.</title>
        <authorList>
            <person name="Xiong Q."/>
            <person name="Wan A.T."/>
            <person name="Liu X."/>
            <person name="Fung C.S."/>
            <person name="Xiao X."/>
            <person name="Malainual N."/>
            <person name="Hou J."/>
            <person name="Wang L."/>
            <person name="Wang M."/>
            <person name="Yang K.Y."/>
            <person name="Cui Y."/>
            <person name="Leung E.L."/>
            <person name="Nong W."/>
            <person name="Shin S.K."/>
            <person name="Au S.W."/>
            <person name="Jeong K.Y."/>
            <person name="Chew F.T."/>
            <person name="Hui J.H."/>
            <person name="Leung T.F."/>
            <person name="Tungtrongchitr A."/>
            <person name="Zhong N."/>
            <person name="Liu Z."/>
            <person name="Tsui S.K."/>
        </authorList>
    </citation>
    <scope>NUCLEOTIDE SEQUENCE [LARGE SCALE GENOMIC DNA]</scope>
    <source>
        <strain evidence="2">Derp</strain>
    </source>
</reference>
<accession>A0ABQ8JPI6</accession>
<proteinExistence type="predicted"/>
<evidence type="ECO:0000313" key="3">
    <source>
        <dbReference type="Proteomes" id="UP000887458"/>
    </source>
</evidence>
<dbReference type="PANTHER" id="PTHR37449">
    <property type="match status" value="1"/>
</dbReference>
<feature type="compositionally biased region" description="Basic and acidic residues" evidence="1">
    <location>
        <begin position="10"/>
        <end position="23"/>
    </location>
</feature>
<keyword evidence="3" id="KW-1185">Reference proteome</keyword>
<dbReference type="Proteomes" id="UP000887458">
    <property type="component" value="Unassembled WGS sequence"/>
</dbReference>
<feature type="region of interest" description="Disordered" evidence="1">
    <location>
        <begin position="1"/>
        <end position="23"/>
    </location>
</feature>
<comment type="caution">
    <text evidence="2">The sequence shown here is derived from an EMBL/GenBank/DDBJ whole genome shotgun (WGS) entry which is preliminary data.</text>
</comment>
<protein>
    <submittedName>
        <fullName evidence="2">Uncharacterized protein</fullName>
    </submittedName>
</protein>
<reference evidence="2 3" key="1">
    <citation type="journal article" date="2018" name="J. Allergy Clin. Immunol.">
        <title>High-quality assembly of Dermatophagoides pteronyssinus genome and transcriptome reveals a wide range of novel allergens.</title>
        <authorList>
            <person name="Liu X.Y."/>
            <person name="Yang K.Y."/>
            <person name="Wang M.Q."/>
            <person name="Kwok J.S."/>
            <person name="Zeng X."/>
            <person name="Yang Z."/>
            <person name="Xiao X.J."/>
            <person name="Lau C.P."/>
            <person name="Li Y."/>
            <person name="Huang Z.M."/>
            <person name="Ba J.G."/>
            <person name="Yim A.K."/>
            <person name="Ouyang C.Y."/>
            <person name="Ngai S.M."/>
            <person name="Chan T.F."/>
            <person name="Leung E.L."/>
            <person name="Liu L."/>
            <person name="Liu Z.G."/>
            <person name="Tsui S.K."/>
        </authorList>
    </citation>
    <scope>NUCLEOTIDE SEQUENCE [LARGE SCALE GENOMIC DNA]</scope>
    <source>
        <strain evidence="2">Derp</strain>
    </source>
</reference>
<name>A0ABQ8JPI6_DERPT</name>
<evidence type="ECO:0000256" key="1">
    <source>
        <dbReference type="SAM" id="MobiDB-lite"/>
    </source>
</evidence>